<dbReference type="AlphaFoldDB" id="A0A1S1QST2"/>
<organism evidence="2 3">
    <name type="scientific">Parafrankia colletiae</name>
    <dbReference type="NCBI Taxonomy" id="573497"/>
    <lineage>
        <taxon>Bacteria</taxon>
        <taxon>Bacillati</taxon>
        <taxon>Actinomycetota</taxon>
        <taxon>Actinomycetes</taxon>
        <taxon>Frankiales</taxon>
        <taxon>Frankiaceae</taxon>
        <taxon>Parafrankia</taxon>
    </lineage>
</organism>
<feature type="compositionally biased region" description="Low complexity" evidence="1">
    <location>
        <begin position="265"/>
        <end position="283"/>
    </location>
</feature>
<feature type="region of interest" description="Disordered" evidence="1">
    <location>
        <begin position="246"/>
        <end position="290"/>
    </location>
</feature>
<comment type="caution">
    <text evidence="2">The sequence shown here is derived from an EMBL/GenBank/DDBJ whole genome shotgun (WGS) entry which is preliminary data.</text>
</comment>
<reference evidence="3" key="1">
    <citation type="submission" date="2016-07" db="EMBL/GenBank/DDBJ databases">
        <title>Sequence Frankia sp. strain CcI1.17.</title>
        <authorList>
            <person name="Ghodhbane-Gtari F."/>
            <person name="Swanson E."/>
            <person name="Gueddou A."/>
            <person name="Morris K."/>
            <person name="Hezbri K."/>
            <person name="Ktari A."/>
            <person name="Nouioui I."/>
            <person name="Abebe-Akele F."/>
            <person name="Simpson S."/>
            <person name="Thomas K."/>
            <person name="Gtari M."/>
            <person name="Tisa L.S."/>
            <person name="Hurst S."/>
        </authorList>
    </citation>
    <scope>NUCLEOTIDE SEQUENCE [LARGE SCALE GENOMIC DNA]</scope>
    <source>
        <strain evidence="3">Cc1.17</strain>
    </source>
</reference>
<sequence>MTDETSPLPVRTAGANAPALPLTTLRDCFAFLVTDPDPLALDGTRVPGLPDRLVALDELRDRLLARSCPQATSDAAWKAVIRRARARRGAWTVGAAGMALPALRAVASRLGEHSDLDPADVQAEVLTGFLTALATVRLDLPRIVVRLRWAAYRAGLDLLTQSLEIPHPDPGLFQTRTVAQTRADSPHEVLTGAVADGVLTETEAALVAATRLDDVSVAAWAARHATPVRTVYRLRDRAERRLVDHLAGHHGPAPADEPPTRLTRPPASSATPAAAPDPAGVPSEVAGVLA</sequence>
<accession>A0A1S1QST2</accession>
<gene>
    <name evidence="2" type="ORF">CC117_16445</name>
</gene>
<dbReference type="Proteomes" id="UP000179627">
    <property type="component" value="Unassembled WGS sequence"/>
</dbReference>
<evidence type="ECO:0000256" key="1">
    <source>
        <dbReference type="SAM" id="MobiDB-lite"/>
    </source>
</evidence>
<dbReference type="OrthoDB" id="4164470at2"/>
<dbReference type="EMBL" id="MBLM01000111">
    <property type="protein sequence ID" value="OHV37783.1"/>
    <property type="molecule type" value="Genomic_DNA"/>
</dbReference>
<dbReference type="RefSeq" id="WP_071084381.1">
    <property type="nucleotide sequence ID" value="NZ_MBLM01000111.1"/>
</dbReference>
<keyword evidence="3" id="KW-1185">Reference proteome</keyword>
<protein>
    <submittedName>
        <fullName evidence="2">Uncharacterized protein</fullName>
    </submittedName>
</protein>
<proteinExistence type="predicted"/>
<name>A0A1S1QST2_9ACTN</name>
<evidence type="ECO:0000313" key="2">
    <source>
        <dbReference type="EMBL" id="OHV37783.1"/>
    </source>
</evidence>
<evidence type="ECO:0000313" key="3">
    <source>
        <dbReference type="Proteomes" id="UP000179627"/>
    </source>
</evidence>